<evidence type="ECO:0000313" key="16">
    <source>
        <dbReference type="Proteomes" id="UP001146793"/>
    </source>
</evidence>
<comment type="caution">
    <text evidence="15">The sequence shown here is derived from an EMBL/GenBank/DDBJ whole genome shotgun (WGS) entry which is preliminary data.</text>
</comment>
<feature type="compositionally biased region" description="Low complexity" evidence="13">
    <location>
        <begin position="12"/>
        <end position="33"/>
    </location>
</feature>
<dbReference type="AlphaFoldDB" id="A0AAV7ZQZ3"/>
<dbReference type="Pfam" id="PF10998">
    <property type="entry name" value="DUF2838"/>
    <property type="match status" value="1"/>
</dbReference>
<feature type="transmembrane region" description="Helical" evidence="14">
    <location>
        <begin position="114"/>
        <end position="135"/>
    </location>
</feature>
<evidence type="ECO:0000256" key="14">
    <source>
        <dbReference type="SAM" id="Phobius"/>
    </source>
</evidence>
<name>A0AAV7ZQZ3_9EUKA</name>
<evidence type="ECO:0000256" key="3">
    <source>
        <dbReference type="ARBA" id="ARBA00019082"/>
    </source>
</evidence>
<evidence type="ECO:0000256" key="12">
    <source>
        <dbReference type="ARBA" id="ARBA00023315"/>
    </source>
</evidence>
<evidence type="ECO:0000313" key="15">
    <source>
        <dbReference type="EMBL" id="KAJ3444428.1"/>
    </source>
</evidence>
<comment type="similarity">
    <text evidence="2">Belongs to the GPC1 family.</text>
</comment>
<feature type="transmembrane region" description="Helical" evidence="14">
    <location>
        <begin position="192"/>
        <end position="211"/>
    </location>
</feature>
<dbReference type="GO" id="GO:0016746">
    <property type="term" value="F:acyltransferase activity"/>
    <property type="evidence" value="ECO:0007669"/>
    <property type="project" value="UniProtKB-KW"/>
</dbReference>
<dbReference type="GO" id="GO:0006656">
    <property type="term" value="P:phosphatidylcholine biosynthetic process"/>
    <property type="evidence" value="ECO:0007669"/>
    <property type="project" value="TreeGrafter"/>
</dbReference>
<reference evidence="15" key="1">
    <citation type="submission" date="2022-08" db="EMBL/GenBank/DDBJ databases">
        <title>Novel sulphate-reducing endosymbionts in the free-living metamonad Anaeramoeba.</title>
        <authorList>
            <person name="Jerlstrom-Hultqvist J."/>
            <person name="Cepicka I."/>
            <person name="Gallot-Lavallee L."/>
            <person name="Salas-Leiva D."/>
            <person name="Curtis B.A."/>
            <person name="Zahonova K."/>
            <person name="Pipaliya S."/>
            <person name="Dacks J."/>
            <person name="Roger A.J."/>
        </authorList>
    </citation>
    <scope>NUCLEOTIDE SEQUENCE</scope>
    <source>
        <strain evidence="15">Busselton2</strain>
    </source>
</reference>
<dbReference type="InterPro" id="IPR021261">
    <property type="entry name" value="GPCAT"/>
</dbReference>
<keyword evidence="8" id="KW-0443">Lipid metabolism</keyword>
<keyword evidence="6 14" id="KW-0812">Transmembrane</keyword>
<keyword evidence="7 14" id="KW-1133">Transmembrane helix</keyword>
<evidence type="ECO:0000256" key="2">
    <source>
        <dbReference type="ARBA" id="ARBA00006675"/>
    </source>
</evidence>
<dbReference type="PANTHER" id="PTHR31201:SF1">
    <property type="entry name" value="GLYCEROPHOSPHOCHOLINE ACYLTRANSFERASE 1"/>
    <property type="match status" value="1"/>
</dbReference>
<accession>A0AAV7ZQZ3</accession>
<evidence type="ECO:0000256" key="10">
    <source>
        <dbReference type="ARBA" id="ARBA00023209"/>
    </source>
</evidence>
<evidence type="ECO:0000256" key="9">
    <source>
        <dbReference type="ARBA" id="ARBA00023136"/>
    </source>
</evidence>
<evidence type="ECO:0000256" key="13">
    <source>
        <dbReference type="SAM" id="MobiDB-lite"/>
    </source>
</evidence>
<keyword evidence="4" id="KW-0444">Lipid biosynthesis</keyword>
<evidence type="ECO:0000256" key="1">
    <source>
        <dbReference type="ARBA" id="ARBA00004141"/>
    </source>
</evidence>
<feature type="region of interest" description="Disordered" evidence="13">
    <location>
        <begin position="1"/>
        <end position="33"/>
    </location>
</feature>
<feature type="transmembrane region" description="Helical" evidence="14">
    <location>
        <begin position="223"/>
        <end position="244"/>
    </location>
</feature>
<gene>
    <name evidence="15" type="ORF">M0812_10281</name>
</gene>
<evidence type="ECO:0000256" key="5">
    <source>
        <dbReference type="ARBA" id="ARBA00022679"/>
    </source>
</evidence>
<keyword evidence="10" id="KW-0594">Phospholipid biosynthesis</keyword>
<comment type="subcellular location">
    <subcellularLocation>
        <location evidence="1">Membrane</location>
        <topology evidence="1">Multi-pass membrane protein</topology>
    </subcellularLocation>
</comment>
<feature type="transmembrane region" description="Helical" evidence="14">
    <location>
        <begin position="167"/>
        <end position="186"/>
    </location>
</feature>
<sequence length="421" mass="50133">MKNKKTTFYSLPKTPKTTAKTTPKTNEATPENEGVMDAALDQFGDDLDDAFKDSFDRLELSVHSISGFREALYGEKSKLFKIFDQGKEELKNRAKHIIEEEITSKMETHEFQSFVTKFAFLLGVFGLIFSEAIFFTRPFWFPKYYTLCYFPLVGLRYYLYKKKNLHYFLLDFCYWVNSLLLIFIYLYRNKLFFLMVFASVNGPVLTSISFWKNSMVFHSLTKITSLFIHLFPAMVTYVLRWIIIGDDICLRPDCKVSFAQTIGFSMVLYFIWQLFYFIKTEIINESRKNKDELMTSFIWQKTHNSMNKILLLRFPEKYHVYLYMFYQSIYHALTMLPVKFMFQYKIVHSIAIIFQILVSIRNGASFYFDFVPTKSIFSQKKREQAEKEKMLRKKAKKIEKNSEVREPTEFEQLIDSQFMKD</sequence>
<keyword evidence="11" id="KW-1208">Phospholipid metabolism</keyword>
<keyword evidence="12" id="KW-0012">Acyltransferase</keyword>
<proteinExistence type="inferred from homology"/>
<evidence type="ECO:0000256" key="7">
    <source>
        <dbReference type="ARBA" id="ARBA00022989"/>
    </source>
</evidence>
<organism evidence="15 16">
    <name type="scientific">Anaeramoeba flamelloides</name>
    <dbReference type="NCBI Taxonomy" id="1746091"/>
    <lineage>
        <taxon>Eukaryota</taxon>
        <taxon>Metamonada</taxon>
        <taxon>Anaeramoebidae</taxon>
        <taxon>Anaeramoeba</taxon>
    </lineage>
</organism>
<dbReference type="PANTHER" id="PTHR31201">
    <property type="entry name" value="OS01G0585100 PROTEIN"/>
    <property type="match status" value="1"/>
</dbReference>
<protein>
    <recommendedName>
        <fullName evidence="3">Glycerophosphocholine acyltransferase 1</fullName>
    </recommendedName>
</protein>
<evidence type="ECO:0000256" key="6">
    <source>
        <dbReference type="ARBA" id="ARBA00022692"/>
    </source>
</evidence>
<evidence type="ECO:0000256" key="4">
    <source>
        <dbReference type="ARBA" id="ARBA00022516"/>
    </source>
</evidence>
<feature type="transmembrane region" description="Helical" evidence="14">
    <location>
        <begin position="256"/>
        <end position="278"/>
    </location>
</feature>
<evidence type="ECO:0000256" key="8">
    <source>
        <dbReference type="ARBA" id="ARBA00023098"/>
    </source>
</evidence>
<evidence type="ECO:0000256" key="11">
    <source>
        <dbReference type="ARBA" id="ARBA00023264"/>
    </source>
</evidence>
<dbReference type="GO" id="GO:0016020">
    <property type="term" value="C:membrane"/>
    <property type="evidence" value="ECO:0007669"/>
    <property type="project" value="UniProtKB-SubCell"/>
</dbReference>
<keyword evidence="9 14" id="KW-0472">Membrane</keyword>
<feature type="transmembrane region" description="Helical" evidence="14">
    <location>
        <begin position="320"/>
        <end position="340"/>
    </location>
</feature>
<keyword evidence="5" id="KW-0808">Transferase</keyword>
<dbReference type="EMBL" id="JANTQA010000023">
    <property type="protein sequence ID" value="KAJ3444428.1"/>
    <property type="molecule type" value="Genomic_DNA"/>
</dbReference>
<dbReference type="Proteomes" id="UP001146793">
    <property type="component" value="Unassembled WGS sequence"/>
</dbReference>